<dbReference type="InterPro" id="IPR032808">
    <property type="entry name" value="DoxX"/>
</dbReference>
<keyword evidence="4 7" id="KW-0812">Transmembrane</keyword>
<evidence type="ECO:0000256" key="6">
    <source>
        <dbReference type="ARBA" id="ARBA00023136"/>
    </source>
</evidence>
<dbReference type="Pfam" id="PF07681">
    <property type="entry name" value="DoxX"/>
    <property type="match status" value="1"/>
</dbReference>
<reference evidence="8 9" key="1">
    <citation type="submission" date="2015-08" db="EMBL/GenBank/DDBJ databases">
        <title>Complete genome sequence of Rufibacter tibetensis strain 1351t, a radiation-resistant bacterium from tibet plateau.</title>
        <authorList>
            <person name="Dai J."/>
        </authorList>
    </citation>
    <scope>NUCLEOTIDE SEQUENCE [LARGE SCALE GENOMIC DNA]</scope>
    <source>
        <strain evidence="8 9">1351</strain>
    </source>
</reference>
<evidence type="ECO:0000256" key="5">
    <source>
        <dbReference type="ARBA" id="ARBA00022989"/>
    </source>
</evidence>
<name>A0A0P0CML7_9BACT</name>
<keyword evidence="3" id="KW-1003">Cell membrane</keyword>
<feature type="transmembrane region" description="Helical" evidence="7">
    <location>
        <begin position="44"/>
        <end position="66"/>
    </location>
</feature>
<evidence type="ECO:0000256" key="3">
    <source>
        <dbReference type="ARBA" id="ARBA00022475"/>
    </source>
</evidence>
<dbReference type="Proteomes" id="UP000061382">
    <property type="component" value="Chromosome"/>
</dbReference>
<evidence type="ECO:0000256" key="2">
    <source>
        <dbReference type="ARBA" id="ARBA00006679"/>
    </source>
</evidence>
<accession>A0A0P0CML7</accession>
<dbReference type="PANTHER" id="PTHR33452">
    <property type="entry name" value="OXIDOREDUCTASE CATD-RELATED"/>
    <property type="match status" value="1"/>
</dbReference>
<comment type="subcellular location">
    <subcellularLocation>
        <location evidence="1">Cell membrane</location>
        <topology evidence="1">Multi-pass membrane protein</topology>
    </subcellularLocation>
</comment>
<evidence type="ECO:0000313" key="9">
    <source>
        <dbReference type="Proteomes" id="UP000061382"/>
    </source>
</evidence>
<organism evidence="8 9">
    <name type="scientific">Rufibacter tibetensis</name>
    <dbReference type="NCBI Taxonomy" id="512763"/>
    <lineage>
        <taxon>Bacteria</taxon>
        <taxon>Pseudomonadati</taxon>
        <taxon>Bacteroidota</taxon>
        <taxon>Cytophagia</taxon>
        <taxon>Cytophagales</taxon>
        <taxon>Hymenobacteraceae</taxon>
        <taxon>Rufibacter</taxon>
    </lineage>
</organism>
<dbReference type="GO" id="GO:0005886">
    <property type="term" value="C:plasma membrane"/>
    <property type="evidence" value="ECO:0007669"/>
    <property type="project" value="UniProtKB-SubCell"/>
</dbReference>
<evidence type="ECO:0000256" key="7">
    <source>
        <dbReference type="SAM" id="Phobius"/>
    </source>
</evidence>
<feature type="transmembrane region" description="Helical" evidence="7">
    <location>
        <begin position="109"/>
        <end position="126"/>
    </location>
</feature>
<dbReference type="OrthoDB" id="9813193at2"/>
<keyword evidence="5 7" id="KW-1133">Transmembrane helix</keyword>
<evidence type="ECO:0000256" key="1">
    <source>
        <dbReference type="ARBA" id="ARBA00004651"/>
    </source>
</evidence>
<dbReference type="KEGG" id="rti:DC20_03465"/>
<dbReference type="RefSeq" id="WP_062542560.1">
    <property type="nucleotide sequence ID" value="NZ_CP012643.1"/>
</dbReference>
<keyword evidence="9" id="KW-1185">Reference proteome</keyword>
<evidence type="ECO:0000256" key="4">
    <source>
        <dbReference type="ARBA" id="ARBA00022692"/>
    </source>
</evidence>
<dbReference type="PATRIC" id="fig|512763.3.peg.771"/>
<proteinExistence type="inferred from homology"/>
<feature type="transmembrane region" description="Helical" evidence="7">
    <location>
        <begin position="73"/>
        <end position="97"/>
    </location>
</feature>
<dbReference type="EMBL" id="CP012643">
    <property type="protein sequence ID" value="ALI98210.1"/>
    <property type="molecule type" value="Genomic_DNA"/>
</dbReference>
<keyword evidence="6 7" id="KW-0472">Membrane</keyword>
<evidence type="ECO:0000313" key="8">
    <source>
        <dbReference type="EMBL" id="ALI98210.1"/>
    </source>
</evidence>
<dbReference type="PANTHER" id="PTHR33452:SF1">
    <property type="entry name" value="INNER MEMBRANE PROTEIN YPHA-RELATED"/>
    <property type="match status" value="1"/>
</dbReference>
<dbReference type="STRING" id="512763.DC20_03465"/>
<protein>
    <submittedName>
        <fullName evidence="8">DoxX family protein</fullName>
    </submittedName>
</protein>
<feature type="transmembrane region" description="Helical" evidence="7">
    <location>
        <begin position="12"/>
        <end position="32"/>
    </location>
</feature>
<comment type="similarity">
    <text evidence="2">Belongs to the DoxX family.</text>
</comment>
<dbReference type="AlphaFoldDB" id="A0A0P0CML7"/>
<sequence length="146" mass="16084">MNRPRNFYRFQNEGLLLLRLGIGFMFILHGWPKITGGMEKWEQVGGAMSALGITFGAAFFGFMAAFAETVGGLFLMLGFLFRPVTVLLLLTMIVATLRHMVAGDGFGGYSHALEAAILFLGLFFIGPGKYSLDNKMLGDSTKNRLY</sequence>
<gene>
    <name evidence="8" type="ORF">DC20_03465</name>
</gene>
<dbReference type="InterPro" id="IPR051907">
    <property type="entry name" value="DoxX-like_oxidoreductase"/>
</dbReference>